<dbReference type="EMBL" id="CP002105">
    <property type="protein sequence ID" value="ADL12745.1"/>
    <property type="molecule type" value="Genomic_DNA"/>
</dbReference>
<dbReference type="InterPro" id="IPR035940">
    <property type="entry name" value="CAP_sf"/>
</dbReference>
<gene>
    <name evidence="4" type="ordered locus">Acear_1226</name>
</gene>
<dbReference type="InterPro" id="IPR003646">
    <property type="entry name" value="SH3-like_bac-type"/>
</dbReference>
<dbReference type="KEGG" id="aar:Acear_1226"/>
<feature type="compositionally biased region" description="Polar residues" evidence="1">
    <location>
        <begin position="25"/>
        <end position="48"/>
    </location>
</feature>
<feature type="region of interest" description="Disordered" evidence="1">
    <location>
        <begin position="25"/>
        <end position="52"/>
    </location>
</feature>
<dbReference type="NCBIfam" id="TIGR02909">
    <property type="entry name" value="spore_YkwD"/>
    <property type="match status" value="1"/>
</dbReference>
<dbReference type="InterPro" id="IPR014258">
    <property type="entry name" value="CAP_domain_YkwD-like"/>
</dbReference>
<keyword evidence="5" id="KW-1185">Reference proteome</keyword>
<dbReference type="PROSITE" id="PS51781">
    <property type="entry name" value="SH3B"/>
    <property type="match status" value="1"/>
</dbReference>
<proteinExistence type="predicted"/>
<feature type="chain" id="PRO_5003126975" evidence="2">
    <location>
        <begin position="23"/>
        <end position="285"/>
    </location>
</feature>
<feature type="region of interest" description="Disordered" evidence="1">
    <location>
        <begin position="106"/>
        <end position="158"/>
    </location>
</feature>
<dbReference type="RefSeq" id="WP_013278191.1">
    <property type="nucleotide sequence ID" value="NC_014378.1"/>
</dbReference>
<dbReference type="Pfam" id="PF00188">
    <property type="entry name" value="CAP"/>
    <property type="match status" value="1"/>
</dbReference>
<dbReference type="Gene3D" id="3.40.33.10">
    <property type="entry name" value="CAP"/>
    <property type="match status" value="1"/>
</dbReference>
<dbReference type="OrthoDB" id="9783944at2"/>
<dbReference type="InterPro" id="IPR014044">
    <property type="entry name" value="CAP_dom"/>
</dbReference>
<dbReference type="CDD" id="cd05379">
    <property type="entry name" value="CAP_bacterial"/>
    <property type="match status" value="1"/>
</dbReference>
<dbReference type="STRING" id="574087.Acear_1226"/>
<dbReference type="SMART" id="SM00287">
    <property type="entry name" value="SH3b"/>
    <property type="match status" value="1"/>
</dbReference>
<evidence type="ECO:0000313" key="4">
    <source>
        <dbReference type="EMBL" id="ADL12745.1"/>
    </source>
</evidence>
<dbReference type="PROSITE" id="PS51257">
    <property type="entry name" value="PROKAR_LIPOPROTEIN"/>
    <property type="match status" value="1"/>
</dbReference>
<feature type="domain" description="SH3b" evidence="3">
    <location>
        <begin position="50"/>
        <end position="115"/>
    </location>
</feature>
<dbReference type="AlphaFoldDB" id="D9QQF4"/>
<feature type="compositionally biased region" description="Pro residues" evidence="1">
    <location>
        <begin position="120"/>
        <end position="130"/>
    </location>
</feature>
<evidence type="ECO:0000313" key="5">
    <source>
        <dbReference type="Proteomes" id="UP000001661"/>
    </source>
</evidence>
<dbReference type="eggNOG" id="COG2340">
    <property type="taxonomic scope" value="Bacteria"/>
</dbReference>
<evidence type="ECO:0000259" key="3">
    <source>
        <dbReference type="PROSITE" id="PS51781"/>
    </source>
</evidence>
<reference evidence="4 5" key="1">
    <citation type="journal article" date="2010" name="Stand. Genomic Sci.">
        <title>Complete genome sequence of Acetohalobium arabaticum type strain (Z-7288).</title>
        <authorList>
            <person name="Sikorski J."/>
            <person name="Lapidus A."/>
            <person name="Chertkov O."/>
            <person name="Lucas S."/>
            <person name="Copeland A."/>
            <person name="Glavina Del Rio T."/>
            <person name="Nolan M."/>
            <person name="Tice H."/>
            <person name="Cheng J.F."/>
            <person name="Han C."/>
            <person name="Brambilla E."/>
            <person name="Pitluck S."/>
            <person name="Liolios K."/>
            <person name="Ivanova N."/>
            <person name="Mavromatis K."/>
            <person name="Mikhailova N."/>
            <person name="Pati A."/>
            <person name="Bruce D."/>
            <person name="Detter C."/>
            <person name="Tapia R."/>
            <person name="Goodwin L."/>
            <person name="Chen A."/>
            <person name="Palaniappan K."/>
            <person name="Land M."/>
            <person name="Hauser L."/>
            <person name="Chang Y.J."/>
            <person name="Jeffries C.D."/>
            <person name="Rohde M."/>
            <person name="Goker M."/>
            <person name="Spring S."/>
            <person name="Woyke T."/>
            <person name="Bristow J."/>
            <person name="Eisen J.A."/>
            <person name="Markowitz V."/>
            <person name="Hugenholtz P."/>
            <person name="Kyrpides N.C."/>
            <person name="Klenk H.P."/>
        </authorList>
    </citation>
    <scope>NUCLEOTIDE SEQUENCE [LARGE SCALE GENOMIC DNA]</scope>
    <source>
        <strain evidence="5">ATCC 49924 / DSM 5501 / Z-7288</strain>
    </source>
</reference>
<organism evidence="4 5">
    <name type="scientific">Acetohalobium arabaticum (strain ATCC 49924 / DSM 5501 / Z-7288)</name>
    <dbReference type="NCBI Taxonomy" id="574087"/>
    <lineage>
        <taxon>Bacteria</taxon>
        <taxon>Bacillati</taxon>
        <taxon>Bacillota</taxon>
        <taxon>Clostridia</taxon>
        <taxon>Halanaerobiales</taxon>
        <taxon>Halobacteroidaceae</taxon>
        <taxon>Acetohalobium</taxon>
    </lineage>
</organism>
<dbReference type="HOGENOM" id="CLU_048111_0_1_9"/>
<sequence>MKKKFVILSVLLIVVLTLGACANTDENNQSRQDQNQNKMETKASSIFQQADVKNMKVTTNKAEVKSGPSEKFKTIATLNKNETAKVLAQIKDWYVIQLENNRIGSVNSNQTKPIVEEGQPRPPQPQPTPQPEQTKTPEPKNPQENQSAEEIEPVNDLSSMERQMVDLINEARKNNDVTPLKTDNELTRVARMKSQDMVKNDYFSHYSPTYGSPFDMLNKFGVEYIQAGENIAGNSSVEAAHRGLMNSTGHRRNILNPQYTHVGVGAKSSDKYGYIFTQLFISKPK</sequence>
<evidence type="ECO:0000256" key="2">
    <source>
        <dbReference type="SAM" id="SignalP"/>
    </source>
</evidence>
<protein>
    <submittedName>
        <fullName evidence="4">SCP-like extracellular</fullName>
    </submittedName>
</protein>
<feature type="signal peptide" evidence="2">
    <location>
        <begin position="1"/>
        <end position="22"/>
    </location>
</feature>
<keyword evidence="2" id="KW-0732">Signal</keyword>
<name>D9QQF4_ACEAZ</name>
<dbReference type="PANTHER" id="PTHR31157:SF1">
    <property type="entry name" value="SCP DOMAIN-CONTAINING PROTEIN"/>
    <property type="match status" value="1"/>
</dbReference>
<dbReference type="SUPFAM" id="SSF55797">
    <property type="entry name" value="PR-1-like"/>
    <property type="match status" value="1"/>
</dbReference>
<accession>D9QQF4</accession>
<dbReference type="Proteomes" id="UP000001661">
    <property type="component" value="Chromosome"/>
</dbReference>
<evidence type="ECO:0000256" key="1">
    <source>
        <dbReference type="SAM" id="MobiDB-lite"/>
    </source>
</evidence>
<dbReference type="PANTHER" id="PTHR31157">
    <property type="entry name" value="SCP DOMAIN-CONTAINING PROTEIN"/>
    <property type="match status" value="1"/>
</dbReference>